<reference evidence="8 9" key="1">
    <citation type="submission" date="2015-10" db="EMBL/GenBank/DDBJ databases">
        <title>Corynebacteirum lowii and Corynebacterium oculi species nova, derived from human clinical disease and and emended description of Corynebacterium mastiditis.</title>
        <authorList>
            <person name="Bernard K."/>
            <person name="Pacheco A.L."/>
            <person name="Mcdougall C."/>
            <person name="Burtx T."/>
            <person name="Weibe D."/>
            <person name="Tyler S."/>
            <person name="Olson A.B."/>
            <person name="Cnockaert M."/>
            <person name="Eguchi H."/>
            <person name="Kuwahara T."/>
            <person name="Nakayama-Imaohji H."/>
            <person name="Boudewijins M."/>
            <person name="Van Hoecke F."/>
            <person name="Bernier A.-M."/>
            <person name="Vandamme P."/>
        </authorList>
    </citation>
    <scope>NUCLEOTIDE SEQUENCE [LARGE SCALE GENOMIC DNA]</scope>
    <source>
        <strain evidence="8 9">NML 130206</strain>
    </source>
</reference>
<keyword evidence="9" id="KW-1185">Reference proteome</keyword>
<keyword evidence="2 6" id="KW-0812">Transmembrane</keyword>
<dbReference type="STRING" id="1544413.Clow_00835"/>
<feature type="compositionally biased region" description="Low complexity" evidence="5">
    <location>
        <begin position="8"/>
        <end position="26"/>
    </location>
</feature>
<feature type="region of interest" description="Disordered" evidence="5">
    <location>
        <begin position="1"/>
        <end position="42"/>
    </location>
</feature>
<evidence type="ECO:0000256" key="5">
    <source>
        <dbReference type="SAM" id="MobiDB-lite"/>
    </source>
</evidence>
<evidence type="ECO:0000313" key="9">
    <source>
        <dbReference type="Proteomes" id="UP000050488"/>
    </source>
</evidence>
<feature type="transmembrane region" description="Helical" evidence="6">
    <location>
        <begin position="89"/>
        <end position="110"/>
    </location>
</feature>
<feature type="domain" description="Lipopolysaccharide assembly protein A" evidence="7">
    <location>
        <begin position="71"/>
        <end position="121"/>
    </location>
</feature>
<dbReference type="Pfam" id="PF06305">
    <property type="entry name" value="LapA_dom"/>
    <property type="match status" value="1"/>
</dbReference>
<evidence type="ECO:0000256" key="2">
    <source>
        <dbReference type="ARBA" id="ARBA00022692"/>
    </source>
</evidence>
<dbReference type="GO" id="GO:0005886">
    <property type="term" value="C:plasma membrane"/>
    <property type="evidence" value="ECO:0007669"/>
    <property type="project" value="InterPro"/>
</dbReference>
<sequence>MATDKESTPTYDTAADAPTAAPASAPEVAEMQGSPAKTSPAKPQRTFAATTWAALIIGALLLIVLLVFIMQNQQSVELTLFAWSFSFPAGVGFLLAAIAGALIMALVGGVRMMELRRLAKKNSR</sequence>
<dbReference type="Proteomes" id="UP000050488">
    <property type="component" value="Unassembled WGS sequence"/>
</dbReference>
<comment type="caution">
    <text evidence="8">The sequence shown here is derived from an EMBL/GenBank/DDBJ whole genome shotgun (WGS) entry which is preliminary data.</text>
</comment>
<keyword evidence="4 6" id="KW-0472">Membrane</keyword>
<evidence type="ECO:0000256" key="3">
    <source>
        <dbReference type="ARBA" id="ARBA00022989"/>
    </source>
</evidence>
<evidence type="ECO:0000256" key="1">
    <source>
        <dbReference type="ARBA" id="ARBA00022475"/>
    </source>
</evidence>
<dbReference type="AlphaFoldDB" id="A0A0Q0YIR1"/>
<keyword evidence="3 6" id="KW-1133">Transmembrane helix</keyword>
<accession>A0A0Q0YIR1</accession>
<dbReference type="PATRIC" id="fig|1544413.3.peg.837"/>
<dbReference type="EMBL" id="LKEV01000002">
    <property type="protein sequence ID" value="KQB86627.1"/>
    <property type="molecule type" value="Genomic_DNA"/>
</dbReference>
<dbReference type="InterPro" id="IPR010445">
    <property type="entry name" value="LapA_dom"/>
</dbReference>
<evidence type="ECO:0000256" key="4">
    <source>
        <dbReference type="ARBA" id="ARBA00023136"/>
    </source>
</evidence>
<evidence type="ECO:0000259" key="7">
    <source>
        <dbReference type="Pfam" id="PF06305"/>
    </source>
</evidence>
<evidence type="ECO:0000313" key="8">
    <source>
        <dbReference type="EMBL" id="KQB86627.1"/>
    </source>
</evidence>
<gene>
    <name evidence="8" type="ORF">Clow_00835</name>
</gene>
<evidence type="ECO:0000256" key="6">
    <source>
        <dbReference type="SAM" id="Phobius"/>
    </source>
</evidence>
<proteinExistence type="predicted"/>
<name>A0A0Q0YIR1_9CORY</name>
<protein>
    <recommendedName>
        <fullName evidence="7">Lipopolysaccharide assembly protein A domain-containing protein</fullName>
    </recommendedName>
</protein>
<dbReference type="RefSeq" id="WP_245625697.1">
    <property type="nucleotide sequence ID" value="NZ_JAUSQY010000001.1"/>
</dbReference>
<organism evidence="8 9">
    <name type="scientific">Corynebacterium lowii</name>
    <dbReference type="NCBI Taxonomy" id="1544413"/>
    <lineage>
        <taxon>Bacteria</taxon>
        <taxon>Bacillati</taxon>
        <taxon>Actinomycetota</taxon>
        <taxon>Actinomycetes</taxon>
        <taxon>Mycobacteriales</taxon>
        <taxon>Corynebacteriaceae</taxon>
        <taxon>Corynebacterium</taxon>
    </lineage>
</organism>
<keyword evidence="1" id="KW-1003">Cell membrane</keyword>
<feature type="transmembrane region" description="Helical" evidence="6">
    <location>
        <begin position="47"/>
        <end position="69"/>
    </location>
</feature>